<evidence type="ECO:0000313" key="1">
    <source>
        <dbReference type="EMBL" id="KRK64347.1"/>
    </source>
</evidence>
<name>A0A0R1IZU8_9LACO</name>
<dbReference type="OrthoDB" id="2327469at2"/>
<protein>
    <submittedName>
        <fullName evidence="1">Uncharacterized protein</fullName>
    </submittedName>
</protein>
<dbReference type="PATRIC" id="fig|1423811.3.peg.523"/>
<dbReference type="Proteomes" id="UP000050929">
    <property type="component" value="Unassembled WGS sequence"/>
</dbReference>
<dbReference type="STRING" id="1423811.FC72_GL000517"/>
<dbReference type="AlphaFoldDB" id="A0A0R1IZU8"/>
<evidence type="ECO:0000313" key="2">
    <source>
        <dbReference type="Proteomes" id="UP000050929"/>
    </source>
</evidence>
<dbReference type="RefSeq" id="WP_157051131.1">
    <property type="nucleotide sequence ID" value="NZ_AZDG01000013.1"/>
</dbReference>
<reference evidence="1 2" key="1">
    <citation type="journal article" date="2015" name="Genome Announc.">
        <title>Expanding the biotechnology potential of lactobacilli through comparative genomics of 213 strains and associated genera.</title>
        <authorList>
            <person name="Sun Z."/>
            <person name="Harris H.M."/>
            <person name="McCann A."/>
            <person name="Guo C."/>
            <person name="Argimon S."/>
            <person name="Zhang W."/>
            <person name="Yang X."/>
            <person name="Jeffery I.B."/>
            <person name="Cooney J.C."/>
            <person name="Kagawa T.F."/>
            <person name="Liu W."/>
            <person name="Song Y."/>
            <person name="Salvetti E."/>
            <person name="Wrobel A."/>
            <person name="Rasinkangas P."/>
            <person name="Parkhill J."/>
            <person name="Rea M.C."/>
            <person name="O'Sullivan O."/>
            <person name="Ritari J."/>
            <person name="Douillard F.P."/>
            <person name="Paul Ross R."/>
            <person name="Yang R."/>
            <person name="Briner A.E."/>
            <person name="Felis G.E."/>
            <person name="de Vos W.M."/>
            <person name="Barrangou R."/>
            <person name="Klaenhammer T.R."/>
            <person name="Caufield P.W."/>
            <person name="Cui Y."/>
            <person name="Zhang H."/>
            <person name="O'Toole P.W."/>
        </authorList>
    </citation>
    <scope>NUCLEOTIDE SEQUENCE [LARGE SCALE GENOMIC DNA]</scope>
    <source>
        <strain evidence="1 2">DSM 20183</strain>
    </source>
</reference>
<keyword evidence="2" id="KW-1185">Reference proteome</keyword>
<organism evidence="1 2">
    <name type="scientific">Companilactobacillus tucceti DSM 20183</name>
    <dbReference type="NCBI Taxonomy" id="1423811"/>
    <lineage>
        <taxon>Bacteria</taxon>
        <taxon>Bacillati</taxon>
        <taxon>Bacillota</taxon>
        <taxon>Bacilli</taxon>
        <taxon>Lactobacillales</taxon>
        <taxon>Lactobacillaceae</taxon>
        <taxon>Companilactobacillus</taxon>
    </lineage>
</organism>
<proteinExistence type="predicted"/>
<sequence>MEKLRKATLKYLEQQLEDYQTIDDEIARMRIRVTAIDPKFVPFMEEVEDDKLEGNNEI</sequence>
<accession>A0A0R1IZU8</accession>
<gene>
    <name evidence="1" type="ORF">FC72_GL000517</name>
</gene>
<dbReference type="EMBL" id="AZDG01000013">
    <property type="protein sequence ID" value="KRK64347.1"/>
    <property type="molecule type" value="Genomic_DNA"/>
</dbReference>
<comment type="caution">
    <text evidence="1">The sequence shown here is derived from an EMBL/GenBank/DDBJ whole genome shotgun (WGS) entry which is preliminary data.</text>
</comment>